<organism evidence="3">
    <name type="scientific">Tanacetum cinerariifolium</name>
    <name type="common">Dalmatian daisy</name>
    <name type="synonym">Chrysanthemum cinerariifolium</name>
    <dbReference type="NCBI Taxonomy" id="118510"/>
    <lineage>
        <taxon>Eukaryota</taxon>
        <taxon>Viridiplantae</taxon>
        <taxon>Streptophyta</taxon>
        <taxon>Embryophyta</taxon>
        <taxon>Tracheophyta</taxon>
        <taxon>Spermatophyta</taxon>
        <taxon>Magnoliopsida</taxon>
        <taxon>eudicotyledons</taxon>
        <taxon>Gunneridae</taxon>
        <taxon>Pentapetalae</taxon>
        <taxon>asterids</taxon>
        <taxon>campanulids</taxon>
        <taxon>Asterales</taxon>
        <taxon>Asteraceae</taxon>
        <taxon>Asteroideae</taxon>
        <taxon>Anthemideae</taxon>
        <taxon>Anthemidinae</taxon>
        <taxon>Tanacetum</taxon>
    </lineage>
</organism>
<evidence type="ECO:0000259" key="2">
    <source>
        <dbReference type="Pfam" id="PF13966"/>
    </source>
</evidence>
<accession>A0A699IGR9</accession>
<feature type="domain" description="Reverse transcriptase zinc-binding" evidence="2">
    <location>
        <begin position="34"/>
        <end position="82"/>
    </location>
</feature>
<proteinExistence type="predicted"/>
<gene>
    <name evidence="3" type="ORF">Tci_524034</name>
</gene>
<protein>
    <recommendedName>
        <fullName evidence="2">Reverse transcriptase zinc-binding domain-containing protein</fullName>
    </recommendedName>
</protein>
<reference evidence="3" key="1">
    <citation type="journal article" date="2019" name="Sci. Rep.">
        <title>Draft genome of Tanacetum cinerariifolium, the natural source of mosquito coil.</title>
        <authorList>
            <person name="Yamashiro T."/>
            <person name="Shiraishi A."/>
            <person name="Satake H."/>
            <person name="Nakayama K."/>
        </authorList>
    </citation>
    <scope>NUCLEOTIDE SEQUENCE</scope>
</reference>
<evidence type="ECO:0000313" key="3">
    <source>
        <dbReference type="EMBL" id="GEZ52061.1"/>
    </source>
</evidence>
<comment type="caution">
    <text evidence="3">The sequence shown here is derived from an EMBL/GenBank/DDBJ whole genome shotgun (WGS) entry which is preliminary data.</text>
</comment>
<dbReference type="Pfam" id="PF13966">
    <property type="entry name" value="zf-RVT"/>
    <property type="match status" value="1"/>
</dbReference>
<sequence>MGDRRFWDLNGDGCFRVKDVRRMLDDMLLPKSDVPSRWVKQIPIKVNVLAWKISMDRIPTRVNLHRRGVQVSPISCPICCEAESGSLAVLLRLGGLIWFSFKKQVLKGVFYTSWWSIWSYRNHLLFSDSNPRKDGSIHGAVEPDNRPASSRPPSGYRSIGKCDHSCEHCGALFWYEERIKHSARYARPKYNRYCKGGRVALHTYQIYPDYIKLLLQDHHFLENIRAYNQMSSMTSLGACIDESINNRRGPTAREKLVATHVPNFKVRLYNVVGACEYELPTGDMLGAIVYEPGPETEMDYDIIHEERSGYPQRVKKLHPSYMSLQFPLLFYMARTAIRKTLS</sequence>
<dbReference type="EMBL" id="BKCJ010289022">
    <property type="protein sequence ID" value="GEZ52061.1"/>
    <property type="molecule type" value="Genomic_DNA"/>
</dbReference>
<name>A0A699IGR9_TANCI</name>
<dbReference type="InterPro" id="IPR026960">
    <property type="entry name" value="RVT-Znf"/>
</dbReference>
<dbReference type="PANTHER" id="PTHR45786:SF74">
    <property type="entry name" value="ATP-DEPENDENT DNA HELICASE"/>
    <property type="match status" value="1"/>
</dbReference>
<evidence type="ECO:0000256" key="1">
    <source>
        <dbReference type="SAM" id="MobiDB-lite"/>
    </source>
</evidence>
<feature type="compositionally biased region" description="Basic and acidic residues" evidence="1">
    <location>
        <begin position="136"/>
        <end position="145"/>
    </location>
</feature>
<feature type="region of interest" description="Disordered" evidence="1">
    <location>
        <begin position="136"/>
        <end position="156"/>
    </location>
</feature>
<dbReference type="PANTHER" id="PTHR45786">
    <property type="entry name" value="DNA BINDING PROTEIN-LIKE"/>
    <property type="match status" value="1"/>
</dbReference>
<dbReference type="AlphaFoldDB" id="A0A699IGR9"/>